<evidence type="ECO:0000313" key="1">
    <source>
        <dbReference type="EMBL" id="GAA3704284.1"/>
    </source>
</evidence>
<evidence type="ECO:0000313" key="2">
    <source>
        <dbReference type="Proteomes" id="UP001500752"/>
    </source>
</evidence>
<dbReference type="Proteomes" id="UP001500752">
    <property type="component" value="Unassembled WGS sequence"/>
</dbReference>
<reference evidence="2" key="1">
    <citation type="journal article" date="2019" name="Int. J. Syst. Evol. Microbiol.">
        <title>The Global Catalogue of Microorganisms (GCM) 10K type strain sequencing project: providing services to taxonomists for standard genome sequencing and annotation.</title>
        <authorList>
            <consortium name="The Broad Institute Genomics Platform"/>
            <consortium name="The Broad Institute Genome Sequencing Center for Infectious Disease"/>
            <person name="Wu L."/>
            <person name="Ma J."/>
        </authorList>
    </citation>
    <scope>NUCLEOTIDE SEQUENCE [LARGE SCALE GENOMIC DNA]</scope>
    <source>
        <strain evidence="2">JCM 30742</strain>
    </source>
</reference>
<sequence length="167" mass="17084">MEAVRAAKEAAAKKCRERSVAKARTKAGAAAVAQAQAIPVVRPAPVVQVQPVAPALGFGGPGGESVPGPFAPQASAVQTEYLAKAAGLVGKIVTTIGAVPGTGPEALEWLGRAESYLDRCTAPGQRALVAQALTDHVRTGGWDERLAAKFVALAASLPQDWAQRRAA</sequence>
<accession>A0ABP7DIT1</accession>
<protein>
    <submittedName>
        <fullName evidence="1">Uncharacterized protein</fullName>
    </submittedName>
</protein>
<proteinExistence type="predicted"/>
<dbReference type="RefSeq" id="WP_345154648.1">
    <property type="nucleotide sequence ID" value="NZ_BAABEO010000036.1"/>
</dbReference>
<comment type="caution">
    <text evidence="1">The sequence shown here is derived from an EMBL/GenBank/DDBJ whole genome shotgun (WGS) entry which is preliminary data.</text>
</comment>
<name>A0ABP7DIT1_9MICC</name>
<keyword evidence="2" id="KW-1185">Reference proteome</keyword>
<organism evidence="1 2">
    <name type="scientific">Arthrobacter ginkgonis</name>
    <dbReference type="NCBI Taxonomy" id="1630594"/>
    <lineage>
        <taxon>Bacteria</taxon>
        <taxon>Bacillati</taxon>
        <taxon>Actinomycetota</taxon>
        <taxon>Actinomycetes</taxon>
        <taxon>Micrococcales</taxon>
        <taxon>Micrococcaceae</taxon>
        <taxon>Arthrobacter</taxon>
    </lineage>
</organism>
<dbReference type="EMBL" id="BAABEO010000036">
    <property type="protein sequence ID" value="GAA3704284.1"/>
    <property type="molecule type" value="Genomic_DNA"/>
</dbReference>
<gene>
    <name evidence="1" type="ORF">GCM10023081_45730</name>
</gene>